<proteinExistence type="predicted"/>
<dbReference type="PANTHER" id="PTHR36529:SF1">
    <property type="entry name" value="GLYCOSYLTRANSFERASE"/>
    <property type="match status" value="1"/>
</dbReference>
<comment type="caution">
    <text evidence="1">The sequence shown here is derived from an EMBL/GenBank/DDBJ whole genome shotgun (WGS) entry which is preliminary data.</text>
</comment>
<evidence type="ECO:0000313" key="1">
    <source>
        <dbReference type="EMBL" id="GAI20661.1"/>
    </source>
</evidence>
<feature type="non-terminal residue" evidence="1">
    <location>
        <position position="184"/>
    </location>
</feature>
<dbReference type="SUPFAM" id="SSF53448">
    <property type="entry name" value="Nucleotide-diphospho-sugar transferases"/>
    <property type="match status" value="1"/>
</dbReference>
<protein>
    <recommendedName>
        <fullName evidence="2">Glycosyltransferase</fullName>
    </recommendedName>
</protein>
<dbReference type="InterPro" id="IPR018641">
    <property type="entry name" value="Trfase_1_rSAM/seldom-assoc"/>
</dbReference>
<dbReference type="PANTHER" id="PTHR36529">
    <property type="entry name" value="SLL1095 PROTEIN"/>
    <property type="match status" value="1"/>
</dbReference>
<name>X1MRJ6_9ZZZZ</name>
<dbReference type="NCBIfam" id="TIGR04282">
    <property type="entry name" value="glyco_like_cofC"/>
    <property type="match status" value="1"/>
</dbReference>
<accession>X1MRJ6</accession>
<gene>
    <name evidence="1" type="ORF">S06H3_25318</name>
</gene>
<dbReference type="InterPro" id="IPR029044">
    <property type="entry name" value="Nucleotide-diphossugar_trans"/>
</dbReference>
<dbReference type="Pfam" id="PF09837">
    <property type="entry name" value="DUF2064"/>
    <property type="match status" value="1"/>
</dbReference>
<sequence length="184" mass="20810">MAEHVGHDVATDLYKSFVADILTTLHTLSVNFRIVFYPPDAGDQFQQWLGEKYSYAPQIGQDLGQRMKNAFLQAFSDGFNSVVIIGSDSPDLPADYLDLGFTALDTNDVVVGPSSDGGYYLIGFAREAFLPDVLEQITWSSTNVFERTLNILKQHKQRLYFYSFPKVYLSQIRYQRRAIGTTNT</sequence>
<dbReference type="AlphaFoldDB" id="X1MRJ6"/>
<dbReference type="Gene3D" id="3.90.550.10">
    <property type="entry name" value="Spore Coat Polysaccharide Biosynthesis Protein SpsA, Chain A"/>
    <property type="match status" value="1"/>
</dbReference>
<organism evidence="1">
    <name type="scientific">marine sediment metagenome</name>
    <dbReference type="NCBI Taxonomy" id="412755"/>
    <lineage>
        <taxon>unclassified sequences</taxon>
        <taxon>metagenomes</taxon>
        <taxon>ecological metagenomes</taxon>
    </lineage>
</organism>
<dbReference type="EMBL" id="BARV01014571">
    <property type="protein sequence ID" value="GAI20661.1"/>
    <property type="molecule type" value="Genomic_DNA"/>
</dbReference>
<evidence type="ECO:0008006" key="2">
    <source>
        <dbReference type="Google" id="ProtNLM"/>
    </source>
</evidence>
<reference evidence="1" key="1">
    <citation type="journal article" date="2014" name="Front. Microbiol.">
        <title>High frequency of phylogenetically diverse reductive dehalogenase-homologous genes in deep subseafloor sedimentary metagenomes.</title>
        <authorList>
            <person name="Kawai M."/>
            <person name="Futagami T."/>
            <person name="Toyoda A."/>
            <person name="Takaki Y."/>
            <person name="Nishi S."/>
            <person name="Hori S."/>
            <person name="Arai W."/>
            <person name="Tsubouchi T."/>
            <person name="Morono Y."/>
            <person name="Uchiyama I."/>
            <person name="Ito T."/>
            <person name="Fujiyama A."/>
            <person name="Inagaki F."/>
            <person name="Takami H."/>
        </authorList>
    </citation>
    <scope>NUCLEOTIDE SEQUENCE</scope>
    <source>
        <strain evidence="1">Expedition CK06-06</strain>
    </source>
</reference>